<dbReference type="PROSITE" id="PS00162">
    <property type="entry name" value="ALPHA_CA_1"/>
    <property type="match status" value="1"/>
</dbReference>
<dbReference type="SUPFAM" id="SSF51069">
    <property type="entry name" value="Carbonic anhydrase"/>
    <property type="match status" value="1"/>
</dbReference>
<dbReference type="GO" id="GO:0004089">
    <property type="term" value="F:carbonate dehydratase activity"/>
    <property type="evidence" value="ECO:0007669"/>
    <property type="project" value="UniProtKB-UniRule"/>
</dbReference>
<evidence type="ECO:0000256" key="2">
    <source>
        <dbReference type="ARBA" id="ARBA00010718"/>
    </source>
</evidence>
<evidence type="ECO:0000256" key="7">
    <source>
        <dbReference type="ARBA" id="ARBA00048348"/>
    </source>
</evidence>
<dbReference type="GO" id="GO:0008270">
    <property type="term" value="F:zinc ion binding"/>
    <property type="evidence" value="ECO:0007669"/>
    <property type="project" value="UniProtKB-UniRule"/>
</dbReference>
<dbReference type="PROSITE" id="PS51144">
    <property type="entry name" value="ALPHA_CA_2"/>
    <property type="match status" value="1"/>
</dbReference>
<keyword evidence="4 8" id="KW-0479">Metal-binding</keyword>
<evidence type="ECO:0000256" key="4">
    <source>
        <dbReference type="ARBA" id="ARBA00022723"/>
    </source>
</evidence>
<evidence type="ECO:0000256" key="8">
    <source>
        <dbReference type="RuleBase" id="RU367011"/>
    </source>
</evidence>
<keyword evidence="11" id="KW-1185">Reference proteome</keyword>
<evidence type="ECO:0000259" key="9">
    <source>
        <dbReference type="PROSITE" id="PS51144"/>
    </source>
</evidence>
<protein>
    <recommendedName>
        <fullName evidence="3 8">Carbonic anhydrase</fullName>
        <ecNumber evidence="3 8">4.2.1.1</ecNumber>
    </recommendedName>
</protein>
<feature type="domain" description="Alpha-carbonic anhydrase" evidence="9">
    <location>
        <begin position="17"/>
        <end position="187"/>
    </location>
</feature>
<dbReference type="InterPro" id="IPR023561">
    <property type="entry name" value="Carbonic_anhydrase_a-class"/>
</dbReference>
<proteinExistence type="inferred from homology"/>
<evidence type="ECO:0000256" key="3">
    <source>
        <dbReference type="ARBA" id="ARBA00012925"/>
    </source>
</evidence>
<dbReference type="AlphaFoldDB" id="A0A2G9UXY4"/>
<evidence type="ECO:0000256" key="5">
    <source>
        <dbReference type="ARBA" id="ARBA00022833"/>
    </source>
</evidence>
<dbReference type="CDD" id="cd00326">
    <property type="entry name" value="alpha_CA"/>
    <property type="match status" value="1"/>
</dbReference>
<dbReference type="Pfam" id="PF00194">
    <property type="entry name" value="Carb_anhydrase"/>
    <property type="match status" value="1"/>
</dbReference>
<evidence type="ECO:0000313" key="11">
    <source>
        <dbReference type="Proteomes" id="UP000230423"/>
    </source>
</evidence>
<accession>A0A2G9UXY4</accession>
<comment type="function">
    <text evidence="8">Reversible hydration of carbon dioxide.</text>
</comment>
<sequence length="187" mass="20630">MQQLYPTMQLDRDMGQSLWSYSNLGHWGYTCDTGRLQSPVNLDTSTAECVSWGPIEFDDYGSGRVTVRNTGHSAQVDGFTEWAQKPHVTGGNLPGKYYLQQFHLHWGDNDSVGSENTIDGRHYSAEVHFVHFMEGLNTTSEAAKTPHGIAVIALLMQAAPDGMALQGLENAITEIRTPGKCQKLDSI</sequence>
<dbReference type="PANTHER" id="PTHR18952:SF141">
    <property type="entry name" value="CARBONIC ANHYDRASE"/>
    <property type="match status" value="1"/>
</dbReference>
<organism evidence="10 11">
    <name type="scientific">Teladorsagia circumcincta</name>
    <name type="common">Brown stomach worm</name>
    <name type="synonym">Ostertagia circumcincta</name>
    <dbReference type="NCBI Taxonomy" id="45464"/>
    <lineage>
        <taxon>Eukaryota</taxon>
        <taxon>Metazoa</taxon>
        <taxon>Ecdysozoa</taxon>
        <taxon>Nematoda</taxon>
        <taxon>Chromadorea</taxon>
        <taxon>Rhabditida</taxon>
        <taxon>Rhabditina</taxon>
        <taxon>Rhabditomorpha</taxon>
        <taxon>Strongyloidea</taxon>
        <taxon>Trichostrongylidae</taxon>
        <taxon>Teladorsagia</taxon>
    </lineage>
</organism>
<gene>
    <name evidence="10" type="ORF">TELCIR_03406</name>
</gene>
<dbReference type="InterPro" id="IPR018338">
    <property type="entry name" value="Carbonic_anhydrase_a-class_CS"/>
</dbReference>
<keyword evidence="6 8" id="KW-0456">Lyase</keyword>
<dbReference type="SMART" id="SM01057">
    <property type="entry name" value="Carb_anhydrase"/>
    <property type="match status" value="1"/>
</dbReference>
<dbReference type="InterPro" id="IPR001148">
    <property type="entry name" value="CA_dom"/>
</dbReference>
<keyword evidence="5 8" id="KW-0862">Zinc</keyword>
<dbReference type="EMBL" id="KZ345252">
    <property type="protein sequence ID" value="PIO74582.1"/>
    <property type="molecule type" value="Genomic_DNA"/>
</dbReference>
<name>A0A2G9UXY4_TELCI</name>
<comment type="similarity">
    <text evidence="2 8">Belongs to the alpha-carbonic anhydrase family.</text>
</comment>
<dbReference type="InterPro" id="IPR036398">
    <property type="entry name" value="CA_dom_sf"/>
</dbReference>
<dbReference type="GO" id="GO:0005737">
    <property type="term" value="C:cytoplasm"/>
    <property type="evidence" value="ECO:0007669"/>
    <property type="project" value="TreeGrafter"/>
</dbReference>
<comment type="catalytic activity">
    <reaction evidence="7 8">
        <text>hydrogencarbonate + H(+) = CO2 + H2O</text>
        <dbReference type="Rhea" id="RHEA:10748"/>
        <dbReference type="ChEBI" id="CHEBI:15377"/>
        <dbReference type="ChEBI" id="CHEBI:15378"/>
        <dbReference type="ChEBI" id="CHEBI:16526"/>
        <dbReference type="ChEBI" id="CHEBI:17544"/>
        <dbReference type="EC" id="4.2.1.1"/>
    </reaction>
</comment>
<dbReference type="Proteomes" id="UP000230423">
    <property type="component" value="Unassembled WGS sequence"/>
</dbReference>
<dbReference type="Gene3D" id="3.10.200.10">
    <property type="entry name" value="Alpha carbonic anhydrase"/>
    <property type="match status" value="1"/>
</dbReference>
<dbReference type="EC" id="4.2.1.1" evidence="3 8"/>
<reference evidence="10 11" key="1">
    <citation type="submission" date="2015-09" db="EMBL/GenBank/DDBJ databases">
        <title>Draft genome of the parasitic nematode Teladorsagia circumcincta isolate WARC Sus (inbred).</title>
        <authorList>
            <person name="Mitreva M."/>
        </authorList>
    </citation>
    <scope>NUCLEOTIDE SEQUENCE [LARGE SCALE GENOMIC DNA]</scope>
    <source>
        <strain evidence="10 11">S</strain>
    </source>
</reference>
<evidence type="ECO:0000313" key="10">
    <source>
        <dbReference type="EMBL" id="PIO74582.1"/>
    </source>
</evidence>
<comment type="cofactor">
    <cofactor evidence="1 8">
        <name>Zn(2+)</name>
        <dbReference type="ChEBI" id="CHEBI:29105"/>
    </cofactor>
</comment>
<dbReference type="OrthoDB" id="429145at2759"/>
<dbReference type="PANTHER" id="PTHR18952">
    <property type="entry name" value="CARBONIC ANHYDRASE"/>
    <property type="match status" value="1"/>
</dbReference>
<evidence type="ECO:0000256" key="1">
    <source>
        <dbReference type="ARBA" id="ARBA00001947"/>
    </source>
</evidence>
<evidence type="ECO:0000256" key="6">
    <source>
        <dbReference type="ARBA" id="ARBA00023239"/>
    </source>
</evidence>